<protein>
    <submittedName>
        <fullName evidence="2">Copper resistance protein CopB</fullName>
    </submittedName>
</protein>
<dbReference type="InterPro" id="IPR007939">
    <property type="entry name" value="Cu-R_B_prcur"/>
</dbReference>
<dbReference type="OrthoDB" id="9778934at2"/>
<comment type="caution">
    <text evidence="2">The sequence shown here is derived from an EMBL/GenBank/DDBJ whole genome shotgun (WGS) entry which is preliminary data.</text>
</comment>
<dbReference type="Pfam" id="PF05275">
    <property type="entry name" value="CopB"/>
    <property type="match status" value="1"/>
</dbReference>
<keyword evidence="1" id="KW-0732">Signal</keyword>
<dbReference type="Proteomes" id="UP000035929">
    <property type="component" value="Unassembled WGS sequence"/>
</dbReference>
<dbReference type="EMBL" id="LABX01000041">
    <property type="protein sequence ID" value="KMO38825.1"/>
    <property type="molecule type" value="Genomic_DNA"/>
</dbReference>
<feature type="chain" id="PRO_5005281440" evidence="1">
    <location>
        <begin position="23"/>
        <end position="261"/>
    </location>
</feature>
<dbReference type="GO" id="GO:0005507">
    <property type="term" value="F:copper ion binding"/>
    <property type="evidence" value="ECO:0007669"/>
    <property type="project" value="InterPro"/>
</dbReference>
<evidence type="ECO:0000313" key="3">
    <source>
        <dbReference type="Proteomes" id="UP000035929"/>
    </source>
</evidence>
<dbReference type="RefSeq" id="WP_048462849.1">
    <property type="nucleotide sequence ID" value="NZ_LABX01000041.1"/>
</dbReference>
<name>A0A0J6SU75_9HYPH</name>
<accession>A0A0J6SU75</accession>
<feature type="signal peptide" evidence="1">
    <location>
        <begin position="1"/>
        <end position="22"/>
    </location>
</feature>
<evidence type="ECO:0000313" key="2">
    <source>
        <dbReference type="EMBL" id="KMO38825.1"/>
    </source>
</evidence>
<dbReference type="PATRIC" id="fig|270351.6.peg.5577"/>
<sequence length="261" mass="28933">MKPLTSLALGLCLLAPPGLGSAALAQGVPALAQDQPYAGLRSPPTAAFPDQALFGSVRFDKLEWNRLGGRDSARWDMEAFYGTDYDKVFLKSEGFYSGRARKFDEAQFQVLYSRLISYFFDVQVGVRHDISPRPSRTYAVIGVEGLAPGLFEIDADAYLSQKGEVSGTFTAFYDLLITNRLILQPRTDIRLQLQRVPDLNLGSGVTDLELGARLRYEFTREFAPYVGVTWDRKLGGTAAIAKRIDEPTSSVYFVGGVRLLW</sequence>
<evidence type="ECO:0000256" key="1">
    <source>
        <dbReference type="SAM" id="SignalP"/>
    </source>
</evidence>
<dbReference type="GO" id="GO:0006878">
    <property type="term" value="P:intracellular copper ion homeostasis"/>
    <property type="evidence" value="ECO:0007669"/>
    <property type="project" value="InterPro"/>
</dbReference>
<reference evidence="2 3" key="1">
    <citation type="submission" date="2015-03" db="EMBL/GenBank/DDBJ databases">
        <title>Genome sequencing of Methylobacterium aquaticum DSM16371 type strain.</title>
        <authorList>
            <person name="Chaudhry V."/>
            <person name="Patil P.B."/>
        </authorList>
    </citation>
    <scope>NUCLEOTIDE SEQUENCE [LARGE SCALE GENOMIC DNA]</scope>
    <source>
        <strain evidence="2 3">DSM 16371</strain>
    </source>
</reference>
<dbReference type="GO" id="GO:0009279">
    <property type="term" value="C:cell outer membrane"/>
    <property type="evidence" value="ECO:0007669"/>
    <property type="project" value="InterPro"/>
</dbReference>
<proteinExistence type="predicted"/>
<gene>
    <name evidence="2" type="ORF">VP06_05675</name>
</gene>
<organism evidence="2 3">
    <name type="scientific">Methylobacterium aquaticum</name>
    <dbReference type="NCBI Taxonomy" id="270351"/>
    <lineage>
        <taxon>Bacteria</taxon>
        <taxon>Pseudomonadati</taxon>
        <taxon>Pseudomonadota</taxon>
        <taxon>Alphaproteobacteria</taxon>
        <taxon>Hyphomicrobiales</taxon>
        <taxon>Methylobacteriaceae</taxon>
        <taxon>Methylobacterium</taxon>
    </lineage>
</organism>
<dbReference type="AlphaFoldDB" id="A0A0J6SU75"/>